<name>A0ACC3Z8U2_COLTU</name>
<keyword evidence="2" id="KW-1185">Reference proteome</keyword>
<comment type="caution">
    <text evidence="1">The sequence shown here is derived from an EMBL/GenBank/DDBJ whole genome shotgun (WGS) entry which is preliminary data.</text>
</comment>
<sequence length="511" mass="56766">MTPINSNTSATESNSRQDDIPNPILPDSMGSYDPRASITSNADASNSPSPATKPQRALAPDLLRGLLMVFMAWDHNTVALNSWPHATSGNEAEADSVVVKNWAWWFAYVLRTLAHLCAPGFTFLLGMGVVYFGRSRAKLGWSSVRMARHFAVRAALLTLVSSAMGLILTMQYWIFNIPLVALAVDYFVVGLLAIGIAYTEPALASVFDRFVVGDDAERTPLLEHPNGQTPSATKPSHKADRLSWHIHNFLILVLSFVTIWWNHWLSPTHGTCGIPAPTPTASDFWRFWFYAVFNPHVLSPFPPLGWLSFAILGVLYARIMIANPAATRKQVYGHVTIGLVFSLLFILTRLFHFGNLSEGCLQTPDQAAHPDTNPYLVSIASFFYVVKYPPDFAFFCFTLAGTFFLLALFTAIPPDFSTKWFKALLIFGTAALFYFVVHILVIMVVGRLLVNLFGHDTGRGSPLDGEVAMGVDNLWIWCLNLAVGLTVMYLSCKRFSVFKMSKSADSAWRFF</sequence>
<accession>A0ACC3Z8U2</accession>
<organism evidence="1 2">
    <name type="scientific">Colletotrichum truncatum</name>
    <name type="common">Anthracnose fungus</name>
    <name type="synonym">Colletotrichum capsici</name>
    <dbReference type="NCBI Taxonomy" id="5467"/>
    <lineage>
        <taxon>Eukaryota</taxon>
        <taxon>Fungi</taxon>
        <taxon>Dikarya</taxon>
        <taxon>Ascomycota</taxon>
        <taxon>Pezizomycotina</taxon>
        <taxon>Sordariomycetes</taxon>
        <taxon>Hypocreomycetidae</taxon>
        <taxon>Glomerellales</taxon>
        <taxon>Glomerellaceae</taxon>
        <taxon>Colletotrichum</taxon>
        <taxon>Colletotrichum truncatum species complex</taxon>
    </lineage>
</organism>
<reference evidence="1 2" key="1">
    <citation type="journal article" date="2020" name="Phytopathology">
        <title>Genome Sequence Resources of Colletotrichum truncatum, C. plurivorum, C. musicola, and C. sojae: Four Species Pathogenic to Soybean (Glycine max).</title>
        <authorList>
            <person name="Rogerio F."/>
            <person name="Boufleur T.R."/>
            <person name="Ciampi-Guillardi M."/>
            <person name="Sukno S.A."/>
            <person name="Thon M.R."/>
            <person name="Massola Junior N.S."/>
            <person name="Baroncelli R."/>
        </authorList>
    </citation>
    <scope>NUCLEOTIDE SEQUENCE [LARGE SCALE GENOMIC DNA]</scope>
    <source>
        <strain evidence="1 2">CMES1059</strain>
    </source>
</reference>
<evidence type="ECO:0000313" key="1">
    <source>
        <dbReference type="EMBL" id="KAL0940517.1"/>
    </source>
</evidence>
<dbReference type="EMBL" id="VUJX02000002">
    <property type="protein sequence ID" value="KAL0940517.1"/>
    <property type="molecule type" value="Genomic_DNA"/>
</dbReference>
<proteinExistence type="predicted"/>
<evidence type="ECO:0000313" key="2">
    <source>
        <dbReference type="Proteomes" id="UP000805649"/>
    </source>
</evidence>
<protein>
    <submittedName>
        <fullName evidence="1">Uncharacterized protein</fullName>
    </submittedName>
</protein>
<gene>
    <name evidence="1" type="ORF">CTRU02_203280</name>
</gene>
<dbReference type="Proteomes" id="UP000805649">
    <property type="component" value="Unassembled WGS sequence"/>
</dbReference>